<sequence length="125" mass="14549">MNLDNLPTDNLYKFVSLGGLVLVLFSLVYLRPLVWEQKIEVAKLAAEVKFYRSQEAKEEMDVEKLVGFEIKLAELREKNLQIKDLLLDARVLLYLGGFLTLFGFNLWYIRVQRPNDKILSNEANK</sequence>
<keyword evidence="1" id="KW-0472">Membrane</keyword>
<protein>
    <submittedName>
        <fullName evidence="2">Uncharacterized protein</fullName>
    </submittedName>
</protein>
<keyword evidence="1" id="KW-1133">Transmembrane helix</keyword>
<accession>A0A917ZCA2</accession>
<dbReference type="RefSeq" id="WP_188860167.1">
    <property type="nucleotide sequence ID" value="NZ_BMLT01000004.1"/>
</dbReference>
<dbReference type="Proteomes" id="UP000599578">
    <property type="component" value="Unassembled WGS sequence"/>
</dbReference>
<comment type="caution">
    <text evidence="2">The sequence shown here is derived from an EMBL/GenBank/DDBJ whole genome shotgun (WGS) entry which is preliminary data.</text>
</comment>
<dbReference type="EMBL" id="BMLT01000004">
    <property type="protein sequence ID" value="GGO80436.1"/>
    <property type="molecule type" value="Genomic_DNA"/>
</dbReference>
<keyword evidence="3" id="KW-1185">Reference proteome</keyword>
<name>A0A917ZCA2_9GAMM</name>
<evidence type="ECO:0000256" key="1">
    <source>
        <dbReference type="SAM" id="Phobius"/>
    </source>
</evidence>
<organism evidence="2 3">
    <name type="scientific">Marinobacterium nitratireducens</name>
    <dbReference type="NCBI Taxonomy" id="518897"/>
    <lineage>
        <taxon>Bacteria</taxon>
        <taxon>Pseudomonadati</taxon>
        <taxon>Pseudomonadota</taxon>
        <taxon>Gammaproteobacteria</taxon>
        <taxon>Oceanospirillales</taxon>
        <taxon>Oceanospirillaceae</taxon>
        <taxon>Marinobacterium</taxon>
    </lineage>
</organism>
<keyword evidence="1" id="KW-0812">Transmembrane</keyword>
<feature type="transmembrane region" description="Helical" evidence="1">
    <location>
        <begin position="91"/>
        <end position="109"/>
    </location>
</feature>
<evidence type="ECO:0000313" key="3">
    <source>
        <dbReference type="Proteomes" id="UP000599578"/>
    </source>
</evidence>
<dbReference type="AlphaFoldDB" id="A0A917ZCA2"/>
<gene>
    <name evidence="2" type="ORF">GCM10011348_17090</name>
</gene>
<proteinExistence type="predicted"/>
<reference evidence="2 3" key="1">
    <citation type="journal article" date="2014" name="Int. J. Syst. Evol. Microbiol.">
        <title>Complete genome sequence of Corynebacterium casei LMG S-19264T (=DSM 44701T), isolated from a smear-ripened cheese.</title>
        <authorList>
            <consortium name="US DOE Joint Genome Institute (JGI-PGF)"/>
            <person name="Walter F."/>
            <person name="Albersmeier A."/>
            <person name="Kalinowski J."/>
            <person name="Ruckert C."/>
        </authorList>
    </citation>
    <scope>NUCLEOTIDE SEQUENCE [LARGE SCALE GENOMIC DNA]</scope>
    <source>
        <strain evidence="2 3">CGMCC 1.7286</strain>
    </source>
</reference>
<feature type="transmembrane region" description="Helical" evidence="1">
    <location>
        <begin position="12"/>
        <end position="30"/>
    </location>
</feature>
<evidence type="ECO:0000313" key="2">
    <source>
        <dbReference type="EMBL" id="GGO80436.1"/>
    </source>
</evidence>